<dbReference type="PANTHER" id="PTHR33931">
    <property type="entry name" value="HOLIN-LIKE PROTEIN CIDA-RELATED"/>
    <property type="match status" value="1"/>
</dbReference>
<feature type="transmembrane region" description="Helical" evidence="6">
    <location>
        <begin position="72"/>
        <end position="92"/>
    </location>
</feature>
<dbReference type="InterPro" id="IPR005538">
    <property type="entry name" value="LrgA/CidA"/>
</dbReference>
<feature type="transmembrane region" description="Helical" evidence="6">
    <location>
        <begin position="98"/>
        <end position="119"/>
    </location>
</feature>
<evidence type="ECO:0000256" key="4">
    <source>
        <dbReference type="ARBA" id="ARBA00022989"/>
    </source>
</evidence>
<reference evidence="8" key="1">
    <citation type="journal article" date="2019" name="Int. J. Syst. Evol. Microbiol.">
        <title>The Global Catalogue of Microorganisms (GCM) 10K type strain sequencing project: providing services to taxonomists for standard genome sequencing and annotation.</title>
        <authorList>
            <consortium name="The Broad Institute Genomics Platform"/>
            <consortium name="The Broad Institute Genome Sequencing Center for Infectious Disease"/>
            <person name="Wu L."/>
            <person name="Ma J."/>
        </authorList>
    </citation>
    <scope>NUCLEOTIDE SEQUENCE [LARGE SCALE GENOMIC DNA]</scope>
    <source>
        <strain evidence="8">KCTC 42473</strain>
    </source>
</reference>
<evidence type="ECO:0000256" key="1">
    <source>
        <dbReference type="ARBA" id="ARBA00004651"/>
    </source>
</evidence>
<feature type="transmembrane region" description="Helical" evidence="6">
    <location>
        <begin position="7"/>
        <end position="28"/>
    </location>
</feature>
<organism evidence="7 8">
    <name type="scientific">Paracoccus angustae</name>
    <dbReference type="NCBI Taxonomy" id="1671480"/>
    <lineage>
        <taxon>Bacteria</taxon>
        <taxon>Pseudomonadati</taxon>
        <taxon>Pseudomonadota</taxon>
        <taxon>Alphaproteobacteria</taxon>
        <taxon>Rhodobacterales</taxon>
        <taxon>Paracoccaceae</taxon>
        <taxon>Paracoccus</taxon>
    </lineage>
</organism>
<evidence type="ECO:0000256" key="3">
    <source>
        <dbReference type="ARBA" id="ARBA00022692"/>
    </source>
</evidence>
<keyword evidence="5 6" id="KW-0472">Membrane</keyword>
<dbReference type="Proteomes" id="UP001595539">
    <property type="component" value="Unassembled WGS sequence"/>
</dbReference>
<feature type="transmembrane region" description="Helical" evidence="6">
    <location>
        <begin position="40"/>
        <end position="60"/>
    </location>
</feature>
<evidence type="ECO:0000256" key="5">
    <source>
        <dbReference type="ARBA" id="ARBA00023136"/>
    </source>
</evidence>
<sequence>MRMVGGPISATIGAMIIALSLILAFQLVGEILSRALDLPLPGPVVGLCLLVAACVLRPALADRLRSTAQGLLAHLSLFFVPAGVGVVAHWPTLRDQGIGLAVAITGSTVLAIAAGAMTFQAVARWTRSVDPSALKEDKND</sequence>
<evidence type="ECO:0000256" key="2">
    <source>
        <dbReference type="ARBA" id="ARBA00022475"/>
    </source>
</evidence>
<dbReference type="PANTHER" id="PTHR33931:SF2">
    <property type="entry name" value="HOLIN-LIKE PROTEIN CIDA"/>
    <property type="match status" value="1"/>
</dbReference>
<keyword evidence="3 6" id="KW-0812">Transmembrane</keyword>
<dbReference type="Pfam" id="PF03788">
    <property type="entry name" value="LrgA"/>
    <property type="match status" value="1"/>
</dbReference>
<proteinExistence type="predicted"/>
<evidence type="ECO:0000313" key="7">
    <source>
        <dbReference type="EMBL" id="MFC3629029.1"/>
    </source>
</evidence>
<gene>
    <name evidence="7" type="ORF">ACFOM8_06175</name>
</gene>
<evidence type="ECO:0000256" key="6">
    <source>
        <dbReference type="SAM" id="Phobius"/>
    </source>
</evidence>
<keyword evidence="2" id="KW-1003">Cell membrane</keyword>
<comment type="caution">
    <text evidence="7">The sequence shown here is derived from an EMBL/GenBank/DDBJ whole genome shotgun (WGS) entry which is preliminary data.</text>
</comment>
<comment type="subcellular location">
    <subcellularLocation>
        <location evidence="1">Cell membrane</location>
        <topology evidence="1">Multi-pass membrane protein</topology>
    </subcellularLocation>
</comment>
<keyword evidence="4 6" id="KW-1133">Transmembrane helix</keyword>
<accession>A0ABV7U1S7</accession>
<name>A0ABV7U1S7_9RHOB</name>
<keyword evidence="8" id="KW-1185">Reference proteome</keyword>
<evidence type="ECO:0000313" key="8">
    <source>
        <dbReference type="Proteomes" id="UP001595539"/>
    </source>
</evidence>
<protein>
    <submittedName>
        <fullName evidence="7">CidA/LrgA family protein</fullName>
    </submittedName>
</protein>
<dbReference type="EMBL" id="JBHRXY010000003">
    <property type="protein sequence ID" value="MFC3629029.1"/>
    <property type="molecule type" value="Genomic_DNA"/>
</dbReference>